<accession>A0A1I7EBX8</accession>
<evidence type="ECO:0000313" key="1">
    <source>
        <dbReference type="EMBL" id="SFU21438.1"/>
    </source>
</evidence>
<gene>
    <name evidence="1" type="ORF">SAMN05192562_1186</name>
</gene>
<name>A0A1I7EBX8_9ENTR</name>
<dbReference type="AlphaFoldDB" id="A0A1I7EBX8"/>
<reference evidence="2" key="1">
    <citation type="submission" date="2016-10" db="EMBL/GenBank/DDBJ databases">
        <authorList>
            <person name="Varghese N."/>
            <person name="Submissions S."/>
        </authorList>
    </citation>
    <scope>NUCLEOTIDE SEQUENCE [LARGE SCALE GENOMIC DNA]</scope>
    <source>
        <strain evidence="2">Ah-143</strain>
    </source>
</reference>
<organism evidence="1 2">
    <name type="scientific">Kosakonia arachidis</name>
    <dbReference type="NCBI Taxonomy" id="551989"/>
    <lineage>
        <taxon>Bacteria</taxon>
        <taxon>Pseudomonadati</taxon>
        <taxon>Pseudomonadota</taxon>
        <taxon>Gammaproteobacteria</taxon>
        <taxon>Enterobacterales</taxon>
        <taxon>Enterobacteriaceae</taxon>
        <taxon>Kosakonia</taxon>
    </lineage>
</organism>
<dbReference type="Proteomes" id="UP000199187">
    <property type="component" value="Unassembled WGS sequence"/>
</dbReference>
<evidence type="ECO:0000313" key="2">
    <source>
        <dbReference type="Proteomes" id="UP000199187"/>
    </source>
</evidence>
<protein>
    <submittedName>
        <fullName evidence="1">Uncharacterized protein</fullName>
    </submittedName>
</protein>
<keyword evidence="2" id="KW-1185">Reference proteome</keyword>
<dbReference type="OrthoDB" id="9918915at2"/>
<proteinExistence type="predicted"/>
<sequence>MQQKNCTKRSIAHILHDALYKRCNFTQLSIKKQHYVPQLCASKPPSNRDNIGHLFGAAALTWCKKPSP</sequence>
<dbReference type="EMBL" id="FPAU01000018">
    <property type="protein sequence ID" value="SFU21438.1"/>
    <property type="molecule type" value="Genomic_DNA"/>
</dbReference>